<proteinExistence type="predicted"/>
<accession>A0A0G1NJI5</accession>
<dbReference type="PATRIC" id="fig|1618732.3.peg.851"/>
<dbReference type="AlphaFoldDB" id="A0A0G1NJI5"/>
<gene>
    <name evidence="1" type="ORF">UX31_C0030G0007</name>
</gene>
<dbReference type="GO" id="GO:0016874">
    <property type="term" value="F:ligase activity"/>
    <property type="evidence" value="ECO:0007669"/>
    <property type="project" value="UniProtKB-KW"/>
</dbReference>
<dbReference type="PANTHER" id="PTHR43845:SF1">
    <property type="entry name" value="BLR5969 PROTEIN"/>
    <property type="match status" value="1"/>
</dbReference>
<evidence type="ECO:0000313" key="2">
    <source>
        <dbReference type="Proteomes" id="UP000034107"/>
    </source>
</evidence>
<evidence type="ECO:0000313" key="1">
    <source>
        <dbReference type="EMBL" id="KKU20734.1"/>
    </source>
</evidence>
<comment type="caution">
    <text evidence="1">The sequence shown here is derived from an EMBL/GenBank/DDBJ whole genome shotgun (WGS) entry which is preliminary data.</text>
</comment>
<protein>
    <submittedName>
        <fullName evidence="1">Phenylacetate-coenzyme A ligase</fullName>
    </submittedName>
</protein>
<keyword evidence="1" id="KW-0436">Ligase</keyword>
<dbReference type="PANTHER" id="PTHR43845">
    <property type="entry name" value="BLR5969 PROTEIN"/>
    <property type="match status" value="1"/>
</dbReference>
<organism evidence="1 2">
    <name type="scientific">Candidatus Nomurabacteria bacterium GW2011_GWA1_46_11</name>
    <dbReference type="NCBI Taxonomy" id="1618732"/>
    <lineage>
        <taxon>Bacteria</taxon>
        <taxon>Candidatus Nomuraibacteriota</taxon>
    </lineage>
</organism>
<name>A0A0G1NJI5_9BACT</name>
<dbReference type="SUPFAM" id="SSF56801">
    <property type="entry name" value="Acetyl-CoA synthetase-like"/>
    <property type="match status" value="1"/>
</dbReference>
<dbReference type="EMBL" id="LCLS01000030">
    <property type="protein sequence ID" value="KKU20734.1"/>
    <property type="molecule type" value="Genomic_DNA"/>
</dbReference>
<sequence length="438" mass="49692">MPAINTQKKESAFWDKQKETISVADLKSLQIAKLRESVRFVAKHSGLYKQRKKLLEHNASFNSLDEFSKKIPFTTKEDLLQSELYENLCVPKKNLVEMHSSSGTSAKPVYSFLTKQDIQKSSEYLARTWYMQGVREESLFAMMASYGLFSAGLLNHYAIQQIKSFIIPVGGSSALKTLGILREFSVDSCAAVASYYPYLIAMAKQNNIRLSDLRLRHIIAGGEPFSENQRCYVEKELNAKMYDQYGLCEINTGIAGECAEKNGLHILADYVYPEIVHPASGEVLGENQEGELVLTTFYKQASPLLRYRTGDITSISYASCPCGRTMPRISRIKRRTTDTLFYKGINIEKPYIAKLIEGLQGYLNPYIWQIELNSDAGRDEAVLKIVLEQGERENALDHITAYLQRSLDFKIKTRIFTADELARLGNSKLKNFLDNRNN</sequence>
<dbReference type="InterPro" id="IPR042099">
    <property type="entry name" value="ANL_N_sf"/>
</dbReference>
<dbReference type="Proteomes" id="UP000034107">
    <property type="component" value="Unassembled WGS sequence"/>
</dbReference>
<dbReference type="Gene3D" id="3.40.50.12780">
    <property type="entry name" value="N-terminal domain of ligase-like"/>
    <property type="match status" value="1"/>
</dbReference>
<reference evidence="1 2" key="1">
    <citation type="journal article" date="2015" name="Nature">
        <title>rRNA introns, odd ribosomes, and small enigmatic genomes across a large radiation of phyla.</title>
        <authorList>
            <person name="Brown C.T."/>
            <person name="Hug L.A."/>
            <person name="Thomas B.C."/>
            <person name="Sharon I."/>
            <person name="Castelle C.J."/>
            <person name="Singh A."/>
            <person name="Wilkins M.J."/>
            <person name="Williams K.H."/>
            <person name="Banfield J.F."/>
        </authorList>
    </citation>
    <scope>NUCLEOTIDE SEQUENCE [LARGE SCALE GENOMIC DNA]</scope>
</reference>